<evidence type="ECO:0000313" key="1">
    <source>
        <dbReference type="EMBL" id="PRQ18887.1"/>
    </source>
</evidence>
<accession>A0A2P6PAD2</accession>
<evidence type="ECO:0000313" key="2">
    <source>
        <dbReference type="Proteomes" id="UP000238479"/>
    </source>
</evidence>
<gene>
    <name evidence="1" type="ORF">RchiOBHm_Chr7g0211101</name>
</gene>
<keyword evidence="2" id="KW-1185">Reference proteome</keyword>
<comment type="caution">
    <text evidence="1">The sequence shown here is derived from an EMBL/GenBank/DDBJ whole genome shotgun (WGS) entry which is preliminary data.</text>
</comment>
<dbReference type="AlphaFoldDB" id="A0A2P6PAD2"/>
<proteinExistence type="predicted"/>
<organism evidence="1 2">
    <name type="scientific">Rosa chinensis</name>
    <name type="common">China rose</name>
    <dbReference type="NCBI Taxonomy" id="74649"/>
    <lineage>
        <taxon>Eukaryota</taxon>
        <taxon>Viridiplantae</taxon>
        <taxon>Streptophyta</taxon>
        <taxon>Embryophyta</taxon>
        <taxon>Tracheophyta</taxon>
        <taxon>Spermatophyta</taxon>
        <taxon>Magnoliopsida</taxon>
        <taxon>eudicotyledons</taxon>
        <taxon>Gunneridae</taxon>
        <taxon>Pentapetalae</taxon>
        <taxon>rosids</taxon>
        <taxon>fabids</taxon>
        <taxon>Rosales</taxon>
        <taxon>Rosaceae</taxon>
        <taxon>Rosoideae</taxon>
        <taxon>Rosoideae incertae sedis</taxon>
        <taxon>Rosa</taxon>
    </lineage>
</organism>
<dbReference type="EMBL" id="PDCK01000045">
    <property type="protein sequence ID" value="PRQ18887.1"/>
    <property type="molecule type" value="Genomic_DNA"/>
</dbReference>
<sequence length="62" mass="7389">MRRVYFGSVIIMQWKRTSKDSKPNTSPDKLKWRGKIAQCIQVLSYPVMTNYLKSGWRCQKLH</sequence>
<name>A0A2P6PAD2_ROSCH</name>
<dbReference type="Gramene" id="PRQ18887">
    <property type="protein sequence ID" value="PRQ18887"/>
    <property type="gene ID" value="RchiOBHm_Chr7g0211101"/>
</dbReference>
<dbReference type="Proteomes" id="UP000238479">
    <property type="component" value="Chromosome 7"/>
</dbReference>
<protein>
    <submittedName>
        <fullName evidence="1">Uncharacterized protein</fullName>
    </submittedName>
</protein>
<reference evidence="1 2" key="1">
    <citation type="journal article" date="2018" name="Nat. Genet.">
        <title>The Rosa genome provides new insights in the design of modern roses.</title>
        <authorList>
            <person name="Bendahmane M."/>
        </authorList>
    </citation>
    <scope>NUCLEOTIDE SEQUENCE [LARGE SCALE GENOMIC DNA]</scope>
    <source>
        <strain evidence="2">cv. Old Blush</strain>
    </source>
</reference>